<evidence type="ECO:0000256" key="1">
    <source>
        <dbReference type="ARBA" id="ARBA00004141"/>
    </source>
</evidence>
<protein>
    <submittedName>
        <fullName evidence="6">DoxX family protein</fullName>
    </submittedName>
</protein>
<feature type="transmembrane region" description="Helical" evidence="5">
    <location>
        <begin position="68"/>
        <end position="88"/>
    </location>
</feature>
<reference evidence="6 7" key="1">
    <citation type="submission" date="2024-09" db="EMBL/GenBank/DDBJ databases">
        <authorList>
            <person name="Sun Q."/>
            <person name="Mori K."/>
        </authorList>
    </citation>
    <scope>NUCLEOTIDE SEQUENCE [LARGE SCALE GENOMIC DNA]</scope>
    <source>
        <strain evidence="6 7">CCM 7228</strain>
    </source>
</reference>
<dbReference type="Proteomes" id="UP001589854">
    <property type="component" value="Unassembled WGS sequence"/>
</dbReference>
<accession>A0ABV6GHS3</accession>
<dbReference type="InterPro" id="IPR032808">
    <property type="entry name" value="DoxX"/>
</dbReference>
<dbReference type="EMBL" id="JBHLVO010000018">
    <property type="protein sequence ID" value="MFC0273232.1"/>
    <property type="molecule type" value="Genomic_DNA"/>
</dbReference>
<feature type="transmembrane region" description="Helical" evidence="5">
    <location>
        <begin position="7"/>
        <end position="25"/>
    </location>
</feature>
<proteinExistence type="predicted"/>
<evidence type="ECO:0000256" key="3">
    <source>
        <dbReference type="ARBA" id="ARBA00022989"/>
    </source>
</evidence>
<keyword evidence="3 5" id="KW-1133">Transmembrane helix</keyword>
<sequence length="127" mass="14139">MKWVFRIIQGLLAIVFSLAGIMKLIGHEQQVQMFTEAFGYSLWFMYLTGIFEILVAIGFIVGFGKSQFTFHASVWSVLLMAGAAISHINAGEEMVEAMPSIILLILGFVTFIGKRTMISKKEQSNLA</sequence>
<evidence type="ECO:0000313" key="7">
    <source>
        <dbReference type="Proteomes" id="UP001589854"/>
    </source>
</evidence>
<dbReference type="Pfam" id="PF13564">
    <property type="entry name" value="DoxX_2"/>
    <property type="match status" value="1"/>
</dbReference>
<keyword evidence="2 5" id="KW-0812">Transmembrane</keyword>
<evidence type="ECO:0000256" key="2">
    <source>
        <dbReference type="ARBA" id="ARBA00022692"/>
    </source>
</evidence>
<organism evidence="6 7">
    <name type="scientific">Metabacillus herbersteinensis</name>
    <dbReference type="NCBI Taxonomy" id="283816"/>
    <lineage>
        <taxon>Bacteria</taxon>
        <taxon>Bacillati</taxon>
        <taxon>Bacillota</taxon>
        <taxon>Bacilli</taxon>
        <taxon>Bacillales</taxon>
        <taxon>Bacillaceae</taxon>
        <taxon>Metabacillus</taxon>
    </lineage>
</organism>
<feature type="transmembrane region" description="Helical" evidence="5">
    <location>
        <begin position="94"/>
        <end position="113"/>
    </location>
</feature>
<gene>
    <name evidence="6" type="ORF">ACFFIX_17635</name>
</gene>
<name>A0ABV6GHS3_9BACI</name>
<dbReference type="RefSeq" id="WP_378936331.1">
    <property type="nucleotide sequence ID" value="NZ_JBHLVO010000018.1"/>
</dbReference>
<keyword evidence="7" id="KW-1185">Reference proteome</keyword>
<evidence type="ECO:0000256" key="5">
    <source>
        <dbReference type="SAM" id="Phobius"/>
    </source>
</evidence>
<comment type="caution">
    <text evidence="6">The sequence shown here is derived from an EMBL/GenBank/DDBJ whole genome shotgun (WGS) entry which is preliminary data.</text>
</comment>
<evidence type="ECO:0000256" key="4">
    <source>
        <dbReference type="ARBA" id="ARBA00023136"/>
    </source>
</evidence>
<keyword evidence="4 5" id="KW-0472">Membrane</keyword>
<evidence type="ECO:0000313" key="6">
    <source>
        <dbReference type="EMBL" id="MFC0273232.1"/>
    </source>
</evidence>
<comment type="subcellular location">
    <subcellularLocation>
        <location evidence="1">Membrane</location>
        <topology evidence="1">Multi-pass membrane protein</topology>
    </subcellularLocation>
</comment>
<feature type="transmembrane region" description="Helical" evidence="5">
    <location>
        <begin position="37"/>
        <end position="61"/>
    </location>
</feature>